<evidence type="ECO:0000256" key="1">
    <source>
        <dbReference type="SAM" id="Phobius"/>
    </source>
</evidence>
<keyword evidence="1" id="KW-0472">Membrane</keyword>
<dbReference type="InterPro" id="IPR005543">
    <property type="entry name" value="PASTA_dom"/>
</dbReference>
<dbReference type="RefSeq" id="WP_073147269.1">
    <property type="nucleotide sequence ID" value="NZ_FQYY01000001.1"/>
</dbReference>
<accession>A0A1M6AAJ0</accession>
<dbReference type="Pfam" id="PF03793">
    <property type="entry name" value="PASTA"/>
    <property type="match status" value="1"/>
</dbReference>
<organism evidence="3 4">
    <name type="scientific">Mesonia phycicola</name>
    <dbReference type="NCBI Taxonomy" id="579105"/>
    <lineage>
        <taxon>Bacteria</taxon>
        <taxon>Pseudomonadati</taxon>
        <taxon>Bacteroidota</taxon>
        <taxon>Flavobacteriia</taxon>
        <taxon>Flavobacteriales</taxon>
        <taxon>Flavobacteriaceae</taxon>
        <taxon>Mesonia</taxon>
    </lineage>
</organism>
<evidence type="ECO:0000313" key="3">
    <source>
        <dbReference type="EMBL" id="SHI33495.1"/>
    </source>
</evidence>
<keyword evidence="4" id="KW-1185">Reference proteome</keyword>
<proteinExistence type="predicted"/>
<evidence type="ECO:0000259" key="2">
    <source>
        <dbReference type="Pfam" id="PF03793"/>
    </source>
</evidence>
<dbReference type="EMBL" id="FQYY01000001">
    <property type="protein sequence ID" value="SHI33495.1"/>
    <property type="molecule type" value="Genomic_DNA"/>
</dbReference>
<dbReference type="Proteomes" id="UP000184225">
    <property type="component" value="Unassembled WGS sequence"/>
</dbReference>
<dbReference type="CDD" id="cd06577">
    <property type="entry name" value="PASTA_pknB"/>
    <property type="match status" value="1"/>
</dbReference>
<keyword evidence="1" id="KW-0812">Transmembrane</keyword>
<dbReference type="STRING" id="579105.SAMN04488096_101172"/>
<feature type="domain" description="PASTA" evidence="2">
    <location>
        <begin position="44"/>
        <end position="107"/>
    </location>
</feature>
<dbReference type="AlphaFoldDB" id="A0A1M6AAJ0"/>
<feature type="transmembrane region" description="Helical" evidence="1">
    <location>
        <begin position="12"/>
        <end position="34"/>
    </location>
</feature>
<gene>
    <name evidence="3" type="ORF">SAMN04488096_101172</name>
</gene>
<dbReference type="Gene3D" id="3.30.10.20">
    <property type="match status" value="1"/>
</dbReference>
<sequence>MSILKFIFSKTFLIQIVIAIVLVVILVFGAMAWLDSTTNHDQRIEVPDLSRLSIDIVDKKLEEMNLRKVIQDSANYNPDYPQYSVIEQVPEAGKFVKENRKIYIKLNPSGYPKLDIPQFERITRRQVESKLLSLGFKIGDVTFKPDFAENVVLELRYKGKALKAGDKVKKTGVIDMVLGDGTRNYNSAE</sequence>
<name>A0A1M6AAJ0_9FLAO</name>
<dbReference type="OrthoDB" id="9803895at2"/>
<keyword evidence="1" id="KW-1133">Transmembrane helix</keyword>
<protein>
    <submittedName>
        <fullName evidence="3">PASTA domain-containing protein</fullName>
    </submittedName>
</protein>
<evidence type="ECO:0000313" key="4">
    <source>
        <dbReference type="Proteomes" id="UP000184225"/>
    </source>
</evidence>
<reference evidence="3 4" key="1">
    <citation type="submission" date="2016-11" db="EMBL/GenBank/DDBJ databases">
        <authorList>
            <person name="Jaros S."/>
            <person name="Januszkiewicz K."/>
            <person name="Wedrychowicz H."/>
        </authorList>
    </citation>
    <scope>NUCLEOTIDE SEQUENCE [LARGE SCALE GENOMIC DNA]</scope>
    <source>
        <strain evidence="3 4">DSM 21425</strain>
    </source>
</reference>